<evidence type="ECO:0000256" key="2">
    <source>
        <dbReference type="ARBA" id="ARBA00022723"/>
    </source>
</evidence>
<evidence type="ECO:0000256" key="1">
    <source>
        <dbReference type="ARBA" id="ARBA00010617"/>
    </source>
</evidence>
<evidence type="ECO:0000256" key="6">
    <source>
        <dbReference type="RuleBase" id="RU000461"/>
    </source>
</evidence>
<gene>
    <name evidence="7" type="ORF">EX30DRAFT_355103</name>
</gene>
<dbReference type="InterPro" id="IPR002401">
    <property type="entry name" value="Cyt_P450_E_grp-I"/>
</dbReference>
<dbReference type="SUPFAM" id="SSF48264">
    <property type="entry name" value="Cytochrome P450"/>
    <property type="match status" value="1"/>
</dbReference>
<feature type="binding site" description="axial binding residue" evidence="5">
    <location>
        <position position="374"/>
    </location>
    <ligand>
        <name>heme</name>
        <dbReference type="ChEBI" id="CHEBI:30413"/>
    </ligand>
    <ligandPart>
        <name>Fe</name>
        <dbReference type="ChEBI" id="CHEBI:18248"/>
    </ligandPart>
</feature>
<evidence type="ECO:0000313" key="7">
    <source>
        <dbReference type="EMBL" id="TGZ81033.1"/>
    </source>
</evidence>
<dbReference type="GO" id="GO:0020037">
    <property type="term" value="F:heme binding"/>
    <property type="evidence" value="ECO:0007669"/>
    <property type="project" value="InterPro"/>
</dbReference>
<comment type="cofactor">
    <cofactor evidence="5">
        <name>heme</name>
        <dbReference type="ChEBI" id="CHEBI:30413"/>
    </cofactor>
</comment>
<dbReference type="STRING" id="341454.A0A4S2MWT5"/>
<proteinExistence type="inferred from homology"/>
<dbReference type="GO" id="GO:0016705">
    <property type="term" value="F:oxidoreductase activity, acting on paired donors, with incorporation or reduction of molecular oxygen"/>
    <property type="evidence" value="ECO:0007669"/>
    <property type="project" value="InterPro"/>
</dbReference>
<evidence type="ECO:0000256" key="5">
    <source>
        <dbReference type="PIRSR" id="PIRSR602401-1"/>
    </source>
</evidence>
<dbReference type="AlphaFoldDB" id="A0A4S2MWT5"/>
<evidence type="ECO:0000256" key="4">
    <source>
        <dbReference type="ARBA" id="ARBA00023004"/>
    </source>
</evidence>
<dbReference type="GO" id="GO:0004497">
    <property type="term" value="F:monooxygenase activity"/>
    <property type="evidence" value="ECO:0007669"/>
    <property type="project" value="UniProtKB-KW"/>
</dbReference>
<keyword evidence="3 6" id="KW-0560">Oxidoreductase</keyword>
<protein>
    <submittedName>
        <fullName evidence="7">Cytochrome P450</fullName>
    </submittedName>
</protein>
<dbReference type="Gene3D" id="1.10.630.10">
    <property type="entry name" value="Cytochrome P450"/>
    <property type="match status" value="1"/>
</dbReference>
<dbReference type="InterPro" id="IPR036396">
    <property type="entry name" value="Cyt_P450_sf"/>
</dbReference>
<name>A0A4S2MWT5_9PEZI</name>
<accession>A0A4S2MWT5</accession>
<keyword evidence="5 6" id="KW-0349">Heme</keyword>
<dbReference type="PRINTS" id="PR00463">
    <property type="entry name" value="EP450I"/>
</dbReference>
<dbReference type="PANTHER" id="PTHR46300:SF4">
    <property type="entry name" value="CYTOCHROME P450 98A3"/>
    <property type="match status" value="1"/>
</dbReference>
<dbReference type="Pfam" id="PF00067">
    <property type="entry name" value="p450"/>
    <property type="match status" value="1"/>
</dbReference>
<dbReference type="OrthoDB" id="1103324at2759"/>
<evidence type="ECO:0000313" key="8">
    <source>
        <dbReference type="Proteomes" id="UP000298138"/>
    </source>
</evidence>
<dbReference type="InterPro" id="IPR001128">
    <property type="entry name" value="Cyt_P450"/>
</dbReference>
<dbReference type="CDD" id="cd11065">
    <property type="entry name" value="CYP64-like"/>
    <property type="match status" value="1"/>
</dbReference>
<dbReference type="PANTHER" id="PTHR46300">
    <property type="entry name" value="P450, PUTATIVE (EUROFUNG)-RELATED-RELATED"/>
    <property type="match status" value="1"/>
</dbReference>
<keyword evidence="2 5" id="KW-0479">Metal-binding</keyword>
<dbReference type="InterPro" id="IPR050364">
    <property type="entry name" value="Cytochrome_P450_fung"/>
</dbReference>
<comment type="similarity">
    <text evidence="1 6">Belongs to the cytochrome P450 family.</text>
</comment>
<sequence length="459" mass="52224">MWSGPRPTVVIGDPQVAHDLLHLKPIIFGSRPRFVVMGELFAKNGLLLTMPYGPKFTATKRMMNMSLVARDLNAHAVQEAESKKLARDLINSGYSFERHINRYVASVMMCLAYGRRIDNMDDPVLEKIYQRARYMAQLNTAGRYWAETFPLLTWIPDFLAPWKREIKRNGAASSQMLYDLAKEAEEPIGYDRAAPKSFAKNLWEKKKHEPALNLNEWEIANAAGSLFNAGSDTSSATLQTFILAMTVFPEVAAKAQEEIDRVVGHDRVPTWEDRQNLPYCRAILKETLRWRPVAVLGGNPHCSTEDYHYRGHYIPKGTAVMGNLWAIHHNEEYFVDSHRFWPERYTEPEKVQAFCKPYPNPEGHSSFGWGVRACPGKGLAEDSLFISIVRILWGFNITKARDPATKEEITPSTFSYTTGFNTKPTPFPCVFTPRSDKHREILLQDASAADEFLKGYRTG</sequence>
<dbReference type="Proteomes" id="UP000298138">
    <property type="component" value="Unassembled WGS sequence"/>
</dbReference>
<keyword evidence="6" id="KW-0503">Monooxygenase</keyword>
<dbReference type="PROSITE" id="PS00086">
    <property type="entry name" value="CYTOCHROME_P450"/>
    <property type="match status" value="1"/>
</dbReference>
<organism evidence="7 8">
    <name type="scientific">Ascodesmis nigricans</name>
    <dbReference type="NCBI Taxonomy" id="341454"/>
    <lineage>
        <taxon>Eukaryota</taxon>
        <taxon>Fungi</taxon>
        <taxon>Dikarya</taxon>
        <taxon>Ascomycota</taxon>
        <taxon>Pezizomycotina</taxon>
        <taxon>Pezizomycetes</taxon>
        <taxon>Pezizales</taxon>
        <taxon>Ascodesmidaceae</taxon>
        <taxon>Ascodesmis</taxon>
    </lineage>
</organism>
<keyword evidence="4 5" id="KW-0408">Iron</keyword>
<dbReference type="InterPro" id="IPR017972">
    <property type="entry name" value="Cyt_P450_CS"/>
</dbReference>
<dbReference type="InParanoid" id="A0A4S2MWT5"/>
<evidence type="ECO:0000256" key="3">
    <source>
        <dbReference type="ARBA" id="ARBA00023002"/>
    </source>
</evidence>
<dbReference type="GO" id="GO:0005506">
    <property type="term" value="F:iron ion binding"/>
    <property type="evidence" value="ECO:0007669"/>
    <property type="project" value="InterPro"/>
</dbReference>
<reference evidence="7 8" key="1">
    <citation type="submission" date="2019-04" db="EMBL/GenBank/DDBJ databases">
        <title>Comparative genomics and transcriptomics to analyze fruiting body development in filamentous ascomycetes.</title>
        <authorList>
            <consortium name="DOE Joint Genome Institute"/>
            <person name="Lutkenhaus R."/>
            <person name="Traeger S."/>
            <person name="Breuer J."/>
            <person name="Kuo A."/>
            <person name="Lipzen A."/>
            <person name="Pangilinan J."/>
            <person name="Dilworth D."/>
            <person name="Sandor L."/>
            <person name="Poggeler S."/>
            <person name="Barry K."/>
            <person name="Grigoriev I.V."/>
            <person name="Nowrousian M."/>
        </authorList>
    </citation>
    <scope>NUCLEOTIDE SEQUENCE [LARGE SCALE GENOMIC DNA]</scope>
    <source>
        <strain evidence="7 8">CBS 389.68</strain>
    </source>
</reference>
<dbReference type="PRINTS" id="PR00385">
    <property type="entry name" value="P450"/>
</dbReference>
<keyword evidence="8" id="KW-1185">Reference proteome</keyword>
<dbReference type="EMBL" id="ML220121">
    <property type="protein sequence ID" value="TGZ81033.1"/>
    <property type="molecule type" value="Genomic_DNA"/>
</dbReference>